<proteinExistence type="predicted"/>
<evidence type="ECO:0008006" key="2">
    <source>
        <dbReference type="Google" id="ProtNLM"/>
    </source>
</evidence>
<evidence type="ECO:0000313" key="1">
    <source>
        <dbReference type="EMBL" id="GAG53751.1"/>
    </source>
</evidence>
<dbReference type="EMBL" id="BART01008357">
    <property type="protein sequence ID" value="GAG53751.1"/>
    <property type="molecule type" value="Genomic_DNA"/>
</dbReference>
<comment type="caution">
    <text evidence="1">The sequence shown here is derived from an EMBL/GenBank/DDBJ whole genome shotgun (WGS) entry which is preliminary data.</text>
</comment>
<protein>
    <recommendedName>
        <fullName evidence="2">Ribbon-helix-helix protein CopG domain-containing protein</fullName>
    </recommendedName>
</protein>
<dbReference type="InterPro" id="IPR010985">
    <property type="entry name" value="Ribbon_hlx_hlx"/>
</dbReference>
<name>X1A0D9_9ZZZZ</name>
<dbReference type="SUPFAM" id="SSF47598">
    <property type="entry name" value="Ribbon-helix-helix"/>
    <property type="match status" value="1"/>
</dbReference>
<dbReference type="GO" id="GO:0006355">
    <property type="term" value="P:regulation of DNA-templated transcription"/>
    <property type="evidence" value="ECO:0007669"/>
    <property type="project" value="InterPro"/>
</dbReference>
<dbReference type="AlphaFoldDB" id="X1A0D9"/>
<sequence length="68" mass="7890">MEQVPQGDPKTGSKRYSVTLRGVYVEYLEALVEQGVYHEEQDAIRQALRLLFDTHDIKLYVRKAEPNP</sequence>
<accession>X1A0D9</accession>
<gene>
    <name evidence="1" type="ORF">S01H4_18818</name>
</gene>
<organism evidence="1">
    <name type="scientific">marine sediment metagenome</name>
    <dbReference type="NCBI Taxonomy" id="412755"/>
    <lineage>
        <taxon>unclassified sequences</taxon>
        <taxon>metagenomes</taxon>
        <taxon>ecological metagenomes</taxon>
    </lineage>
</organism>
<reference evidence="1" key="1">
    <citation type="journal article" date="2014" name="Front. Microbiol.">
        <title>High frequency of phylogenetically diverse reductive dehalogenase-homologous genes in deep subseafloor sedimentary metagenomes.</title>
        <authorList>
            <person name="Kawai M."/>
            <person name="Futagami T."/>
            <person name="Toyoda A."/>
            <person name="Takaki Y."/>
            <person name="Nishi S."/>
            <person name="Hori S."/>
            <person name="Arai W."/>
            <person name="Tsubouchi T."/>
            <person name="Morono Y."/>
            <person name="Uchiyama I."/>
            <person name="Ito T."/>
            <person name="Fujiyama A."/>
            <person name="Inagaki F."/>
            <person name="Takami H."/>
        </authorList>
    </citation>
    <scope>NUCLEOTIDE SEQUENCE</scope>
    <source>
        <strain evidence="1">Expedition CK06-06</strain>
    </source>
</reference>